<dbReference type="PROSITE" id="PS51873">
    <property type="entry name" value="TRIAD"/>
    <property type="match status" value="1"/>
</dbReference>
<organism evidence="8 9">
    <name type="scientific">Xyrichtys novacula</name>
    <name type="common">Pearly razorfish</name>
    <name type="synonym">Hemipteronotus novacula</name>
    <dbReference type="NCBI Taxonomy" id="13765"/>
    <lineage>
        <taxon>Eukaryota</taxon>
        <taxon>Metazoa</taxon>
        <taxon>Chordata</taxon>
        <taxon>Craniata</taxon>
        <taxon>Vertebrata</taxon>
        <taxon>Euteleostomi</taxon>
        <taxon>Actinopterygii</taxon>
        <taxon>Neopterygii</taxon>
        <taxon>Teleostei</taxon>
        <taxon>Neoteleostei</taxon>
        <taxon>Acanthomorphata</taxon>
        <taxon>Eupercaria</taxon>
        <taxon>Labriformes</taxon>
        <taxon>Labridae</taxon>
        <taxon>Xyrichtys</taxon>
    </lineage>
</organism>
<keyword evidence="6" id="KW-0862">Zinc</keyword>
<sequence length="309" mass="35282">MIQRLSGTEPDLSDDQCQTTVRRRATLGPGPSFHSEPLRQAVTTGQEERCYDPNDPTLTLVDGEDDMDFELNEYKSRRAKMSCGHTVTPTSLMNWCHRLLDKGETRFVCGQPGCNVEWPCEEVYKKALMTPEEIDYFDRTLFNRAKDYLDIKKCPGCKSLVMRKNLNDLRVFCPVCSTNEANSFEFCWQCLKEWKRPSPYSDRCAEPGCVSLSLEILRRCPEIIFEDMVNITGCPSIRACPTCGLLIEHNKENCKNITCRRCKVKFCFVCLKLTEECLSLNLGKDPHYIACVSGIAPRQTSIPVWKKGK</sequence>
<dbReference type="InterPro" id="IPR044066">
    <property type="entry name" value="TRIAD_supradom"/>
</dbReference>
<gene>
    <name evidence="8" type="ORF">XNOV1_A022370</name>
</gene>
<keyword evidence="3" id="KW-0677">Repeat</keyword>
<dbReference type="Proteomes" id="UP001178508">
    <property type="component" value="Chromosome 23"/>
</dbReference>
<reference evidence="8" key="1">
    <citation type="submission" date="2023-08" db="EMBL/GenBank/DDBJ databases">
        <authorList>
            <person name="Alioto T."/>
            <person name="Alioto T."/>
            <person name="Gomez Garrido J."/>
        </authorList>
    </citation>
    <scope>NUCLEOTIDE SEQUENCE</scope>
</reference>
<evidence type="ECO:0000259" key="7">
    <source>
        <dbReference type="PROSITE" id="PS51873"/>
    </source>
</evidence>
<evidence type="ECO:0000313" key="9">
    <source>
        <dbReference type="Proteomes" id="UP001178508"/>
    </source>
</evidence>
<keyword evidence="1" id="KW-0808">Transferase</keyword>
<dbReference type="Pfam" id="PF22191">
    <property type="entry name" value="IBR_1"/>
    <property type="match status" value="1"/>
</dbReference>
<dbReference type="EMBL" id="OY660886">
    <property type="protein sequence ID" value="CAJ1086041.1"/>
    <property type="molecule type" value="Genomic_DNA"/>
</dbReference>
<evidence type="ECO:0000313" key="8">
    <source>
        <dbReference type="EMBL" id="CAJ1086041.1"/>
    </source>
</evidence>
<name>A0AAV1HLV6_XYRNO</name>
<keyword evidence="9" id="KW-1185">Reference proteome</keyword>
<protein>
    <submittedName>
        <fullName evidence="8">E3 ubiquitin-protein ligase ARI6</fullName>
    </submittedName>
</protein>
<keyword evidence="5" id="KW-0833">Ubl conjugation pathway</keyword>
<feature type="domain" description="RING-type" evidence="7">
    <location>
        <begin position="61"/>
        <end position="299"/>
    </location>
</feature>
<keyword evidence="2" id="KW-0479">Metal-binding</keyword>
<evidence type="ECO:0000256" key="4">
    <source>
        <dbReference type="ARBA" id="ARBA00022771"/>
    </source>
</evidence>
<evidence type="ECO:0000256" key="2">
    <source>
        <dbReference type="ARBA" id="ARBA00022723"/>
    </source>
</evidence>
<dbReference type="AlphaFoldDB" id="A0AAV1HLV6"/>
<dbReference type="GO" id="GO:0016740">
    <property type="term" value="F:transferase activity"/>
    <property type="evidence" value="ECO:0007669"/>
    <property type="project" value="UniProtKB-KW"/>
</dbReference>
<dbReference type="GO" id="GO:0008270">
    <property type="term" value="F:zinc ion binding"/>
    <property type="evidence" value="ECO:0007669"/>
    <property type="project" value="UniProtKB-KW"/>
</dbReference>
<evidence type="ECO:0000256" key="1">
    <source>
        <dbReference type="ARBA" id="ARBA00022679"/>
    </source>
</evidence>
<keyword evidence="4" id="KW-0863">Zinc-finger</keyword>
<evidence type="ECO:0000256" key="3">
    <source>
        <dbReference type="ARBA" id="ARBA00022737"/>
    </source>
</evidence>
<evidence type="ECO:0000256" key="5">
    <source>
        <dbReference type="ARBA" id="ARBA00022786"/>
    </source>
</evidence>
<dbReference type="CDD" id="cd20336">
    <property type="entry name" value="Rcat_RBR"/>
    <property type="match status" value="1"/>
</dbReference>
<evidence type="ECO:0000256" key="6">
    <source>
        <dbReference type="ARBA" id="ARBA00022833"/>
    </source>
</evidence>
<proteinExistence type="predicted"/>
<dbReference type="SUPFAM" id="SSF57850">
    <property type="entry name" value="RING/U-box"/>
    <property type="match status" value="2"/>
</dbReference>
<dbReference type="Gene3D" id="1.20.120.1750">
    <property type="match status" value="2"/>
</dbReference>
<accession>A0AAV1HLV6</accession>